<accession>A0A1B7YPE6</accession>
<dbReference type="PRINTS" id="PR00069">
    <property type="entry name" value="ALDKETRDTASE"/>
</dbReference>
<feature type="active site" description="Proton donor" evidence="2">
    <location>
        <position position="40"/>
    </location>
</feature>
<dbReference type="PROSITE" id="PS00062">
    <property type="entry name" value="ALDOKETO_REDUCTASE_2"/>
    <property type="match status" value="1"/>
</dbReference>
<dbReference type="InterPro" id="IPR036812">
    <property type="entry name" value="NAD(P)_OxRdtase_dom_sf"/>
</dbReference>
<dbReference type="Pfam" id="PF00248">
    <property type="entry name" value="Aldo_ket_red"/>
    <property type="match status" value="1"/>
</dbReference>
<dbReference type="PANTHER" id="PTHR43827:SF13">
    <property type="entry name" value="ALDO_KETO REDUCTASE FAMILY PROTEIN"/>
    <property type="match status" value="1"/>
</dbReference>
<evidence type="ECO:0000313" key="8">
    <source>
        <dbReference type="Proteomes" id="UP000092177"/>
    </source>
</evidence>
<dbReference type="KEGG" id="chig:CH63R_02652"/>
<evidence type="ECO:0000256" key="5">
    <source>
        <dbReference type="SAM" id="MobiDB-lite"/>
    </source>
</evidence>
<feature type="domain" description="NADP-dependent oxidoreductase" evidence="6">
    <location>
        <begin position="7"/>
        <end position="298"/>
    </location>
</feature>
<gene>
    <name evidence="7" type="ORF">CH63R_02652</name>
</gene>
<feature type="compositionally biased region" description="Basic residues" evidence="5">
    <location>
        <begin position="214"/>
        <end position="239"/>
    </location>
</feature>
<organism evidence="7 8">
    <name type="scientific">Colletotrichum higginsianum (strain IMI 349063)</name>
    <name type="common">Crucifer anthracnose fungus</name>
    <dbReference type="NCBI Taxonomy" id="759273"/>
    <lineage>
        <taxon>Eukaryota</taxon>
        <taxon>Fungi</taxon>
        <taxon>Dikarya</taxon>
        <taxon>Ascomycota</taxon>
        <taxon>Pezizomycotina</taxon>
        <taxon>Sordariomycetes</taxon>
        <taxon>Hypocreomycetidae</taxon>
        <taxon>Glomerellales</taxon>
        <taxon>Glomerellaceae</taxon>
        <taxon>Colletotrichum</taxon>
        <taxon>Colletotrichum destructivum species complex</taxon>
    </lineage>
</organism>
<feature type="site" description="Lowers pKa of active site Tyr" evidence="4">
    <location>
        <position position="79"/>
    </location>
</feature>
<dbReference type="InterPro" id="IPR020471">
    <property type="entry name" value="AKR"/>
</dbReference>
<dbReference type="PANTHER" id="PTHR43827">
    <property type="entry name" value="2,5-DIKETO-D-GLUCONIC ACID REDUCTASE"/>
    <property type="match status" value="1"/>
</dbReference>
<dbReference type="PIRSF" id="PIRSF000097">
    <property type="entry name" value="AKR"/>
    <property type="match status" value="1"/>
</dbReference>
<feature type="region of interest" description="Disordered" evidence="5">
    <location>
        <begin position="58"/>
        <end position="91"/>
    </location>
</feature>
<dbReference type="VEuPathDB" id="FungiDB:CH63R_02652"/>
<dbReference type="OrthoDB" id="416253at2759"/>
<dbReference type="CDD" id="cd19071">
    <property type="entry name" value="AKR_AKR1-5-like"/>
    <property type="match status" value="1"/>
</dbReference>
<dbReference type="GeneID" id="28861734"/>
<dbReference type="EMBL" id="LTAN01000002">
    <property type="protein sequence ID" value="OBR13926.1"/>
    <property type="molecule type" value="Genomic_DNA"/>
</dbReference>
<dbReference type="InterPro" id="IPR018170">
    <property type="entry name" value="Aldo/ket_reductase_CS"/>
</dbReference>
<protein>
    <submittedName>
        <fullName evidence="7">2,5-diketo-D-gluconic acid reductase B</fullName>
    </submittedName>
</protein>
<feature type="compositionally biased region" description="Basic and acidic residues" evidence="5">
    <location>
        <begin position="72"/>
        <end position="91"/>
    </location>
</feature>
<feature type="binding site" evidence="3">
    <location>
        <position position="121"/>
    </location>
    <ligand>
        <name>substrate</name>
    </ligand>
</feature>
<dbReference type="GO" id="GO:0016491">
    <property type="term" value="F:oxidoreductase activity"/>
    <property type="evidence" value="ECO:0007669"/>
    <property type="project" value="UniProtKB-KW"/>
</dbReference>
<evidence type="ECO:0000256" key="3">
    <source>
        <dbReference type="PIRSR" id="PIRSR000097-2"/>
    </source>
</evidence>
<name>A0A1B7YPE6_COLHI</name>
<keyword evidence="8" id="KW-1185">Reference proteome</keyword>
<reference evidence="8" key="1">
    <citation type="journal article" date="2017" name="BMC Genomics">
        <title>Gapless genome assembly of Colletotrichum higginsianum reveals chromosome structure and association of transposable elements with secondary metabolite gene clusters.</title>
        <authorList>
            <person name="Dallery J.-F."/>
            <person name="Lapalu N."/>
            <person name="Zampounis A."/>
            <person name="Pigne S."/>
            <person name="Luyten I."/>
            <person name="Amselem J."/>
            <person name="Wittenberg A.H.J."/>
            <person name="Zhou S."/>
            <person name="de Queiroz M.V."/>
            <person name="Robin G.P."/>
            <person name="Auger A."/>
            <person name="Hainaut M."/>
            <person name="Henrissat B."/>
            <person name="Kim K.-T."/>
            <person name="Lee Y.-H."/>
            <person name="Lespinet O."/>
            <person name="Schwartz D.C."/>
            <person name="Thon M.R."/>
            <person name="O'Connell R.J."/>
        </authorList>
    </citation>
    <scope>NUCLEOTIDE SEQUENCE [LARGE SCALE GENOMIC DNA]</scope>
    <source>
        <strain evidence="8">IMI 349063</strain>
    </source>
</reference>
<keyword evidence="1" id="KW-0560">Oxidoreductase</keyword>
<proteinExistence type="predicted"/>
<evidence type="ECO:0000256" key="2">
    <source>
        <dbReference type="PIRSR" id="PIRSR000097-1"/>
    </source>
</evidence>
<sequence>MAFVPRIGLGVYQLRGEDCFRACVAALEARYRHIDTAQLYGNEAEVGRVTKKYLLQQQQSQTNETAPAKRGHILDETTKMGRTDGGAEKTYRSAPRSVWRVAGDDGDRDRDGYYVDLLLVHRPVEKLRELWAALERLRSEGKVKAVGVSNFGIEALEEMRAYAGFIDRWTQLHPWCQQRRLVDYCRAHSIVVQADSPLARGERMANPTGGAGYHYHHHPRRPAANRAARRRRRSRRQKSKGREGTATVTAAQVLVRWSLQKGFVPLPKSDGAARIRDNVDVWWFELDGEEMAMLDGLDRGAEGALFPANVG</sequence>
<dbReference type="InterPro" id="IPR023210">
    <property type="entry name" value="NADP_OxRdtase_dom"/>
</dbReference>
<evidence type="ECO:0000313" key="7">
    <source>
        <dbReference type="EMBL" id="OBR13926.1"/>
    </source>
</evidence>
<comment type="caution">
    <text evidence="7">The sequence shown here is derived from an EMBL/GenBank/DDBJ whole genome shotgun (WGS) entry which is preliminary data.</text>
</comment>
<dbReference type="Proteomes" id="UP000092177">
    <property type="component" value="Chromosome 2"/>
</dbReference>
<dbReference type="Gene3D" id="3.20.20.100">
    <property type="entry name" value="NADP-dependent oxidoreductase domain"/>
    <property type="match status" value="1"/>
</dbReference>
<evidence type="ECO:0000256" key="4">
    <source>
        <dbReference type="PIRSR" id="PIRSR000097-3"/>
    </source>
</evidence>
<dbReference type="RefSeq" id="XP_018162443.1">
    <property type="nucleotide sequence ID" value="XM_018297627.1"/>
</dbReference>
<evidence type="ECO:0000256" key="1">
    <source>
        <dbReference type="ARBA" id="ARBA00023002"/>
    </source>
</evidence>
<dbReference type="AlphaFoldDB" id="A0A1B7YPE6"/>
<evidence type="ECO:0000259" key="6">
    <source>
        <dbReference type="Pfam" id="PF00248"/>
    </source>
</evidence>
<dbReference type="SUPFAM" id="SSF51430">
    <property type="entry name" value="NAD(P)-linked oxidoreductase"/>
    <property type="match status" value="1"/>
</dbReference>
<feature type="region of interest" description="Disordered" evidence="5">
    <location>
        <begin position="206"/>
        <end position="246"/>
    </location>
</feature>